<dbReference type="GO" id="GO:0016463">
    <property type="term" value="F:P-type zinc transporter activity"/>
    <property type="evidence" value="ECO:0007669"/>
    <property type="project" value="UniProtKB-EC"/>
</dbReference>
<dbReference type="InterPro" id="IPR027256">
    <property type="entry name" value="P-typ_ATPase_IB"/>
</dbReference>
<gene>
    <name evidence="10" type="primary">actP_2</name>
    <name evidence="10" type="ORF">FF011L_32120</name>
</gene>
<dbReference type="SUPFAM" id="SSF81665">
    <property type="entry name" value="Calcium ATPase, transmembrane domain M"/>
    <property type="match status" value="1"/>
</dbReference>
<feature type="domain" description="P-type ATPase A" evidence="9">
    <location>
        <begin position="172"/>
        <end position="270"/>
    </location>
</feature>
<dbReference type="InterPro" id="IPR023298">
    <property type="entry name" value="ATPase_P-typ_TM_dom_sf"/>
</dbReference>
<keyword evidence="8" id="KW-1003">Cell membrane</keyword>
<dbReference type="GO" id="GO:0016887">
    <property type="term" value="F:ATP hydrolysis activity"/>
    <property type="evidence" value="ECO:0007669"/>
    <property type="project" value="InterPro"/>
</dbReference>
<dbReference type="Gene3D" id="2.70.150.10">
    <property type="entry name" value="Calcium-transporting ATPase, cytoplasmic transduction domain A"/>
    <property type="match status" value="1"/>
</dbReference>
<comment type="similarity">
    <text evidence="2 8">Belongs to the cation transport ATPase (P-type) (TC 3.A.3) family. Type IB subfamily.</text>
</comment>
<keyword evidence="5 8" id="KW-0472">Membrane</keyword>
<feature type="transmembrane region" description="Helical" evidence="8">
    <location>
        <begin position="88"/>
        <end position="110"/>
    </location>
</feature>
<dbReference type="SUPFAM" id="SSF81653">
    <property type="entry name" value="Calcium ATPase, transduction domain A"/>
    <property type="match status" value="1"/>
</dbReference>
<dbReference type="GO" id="GO:0046872">
    <property type="term" value="F:metal ion binding"/>
    <property type="evidence" value="ECO:0007669"/>
    <property type="project" value="UniProtKB-KW"/>
</dbReference>
<keyword evidence="11" id="KW-1185">Reference proteome</keyword>
<dbReference type="Pfam" id="PF00122">
    <property type="entry name" value="E1-E2_ATPase"/>
    <property type="match status" value="1"/>
</dbReference>
<evidence type="ECO:0000256" key="6">
    <source>
        <dbReference type="ARBA" id="ARBA00039097"/>
    </source>
</evidence>
<dbReference type="AlphaFoldDB" id="A0A517MHT1"/>
<dbReference type="NCBIfam" id="TIGR01525">
    <property type="entry name" value="ATPase-IB_hvy"/>
    <property type="match status" value="1"/>
</dbReference>
<dbReference type="Gene3D" id="3.40.1110.10">
    <property type="entry name" value="Calcium-transporting ATPase, cytoplasmic domain N"/>
    <property type="match status" value="1"/>
</dbReference>
<dbReference type="SUPFAM" id="SSF56784">
    <property type="entry name" value="HAD-like"/>
    <property type="match status" value="1"/>
</dbReference>
<evidence type="ECO:0000256" key="8">
    <source>
        <dbReference type="RuleBase" id="RU362081"/>
    </source>
</evidence>
<dbReference type="InterPro" id="IPR023214">
    <property type="entry name" value="HAD_sf"/>
</dbReference>
<reference evidence="10 11" key="1">
    <citation type="submission" date="2019-02" db="EMBL/GenBank/DDBJ databases">
        <title>Deep-cultivation of Planctomycetes and their phenomic and genomic characterization uncovers novel biology.</title>
        <authorList>
            <person name="Wiegand S."/>
            <person name="Jogler M."/>
            <person name="Boedeker C."/>
            <person name="Pinto D."/>
            <person name="Vollmers J."/>
            <person name="Rivas-Marin E."/>
            <person name="Kohn T."/>
            <person name="Peeters S.H."/>
            <person name="Heuer A."/>
            <person name="Rast P."/>
            <person name="Oberbeckmann S."/>
            <person name="Bunk B."/>
            <person name="Jeske O."/>
            <person name="Meyerdierks A."/>
            <person name="Storesund J.E."/>
            <person name="Kallscheuer N."/>
            <person name="Luecker S."/>
            <person name="Lage O.M."/>
            <person name="Pohl T."/>
            <person name="Merkel B.J."/>
            <person name="Hornburger P."/>
            <person name="Mueller R.-W."/>
            <person name="Bruemmer F."/>
            <person name="Labrenz M."/>
            <person name="Spormann A.M."/>
            <person name="Op den Camp H."/>
            <person name="Overmann J."/>
            <person name="Amann R."/>
            <person name="Jetten M.S.M."/>
            <person name="Mascher T."/>
            <person name="Medema M.H."/>
            <person name="Devos D.P."/>
            <person name="Kaster A.-K."/>
            <person name="Ovreas L."/>
            <person name="Rohde M."/>
            <person name="Galperin M.Y."/>
            <person name="Jogler C."/>
        </authorList>
    </citation>
    <scope>NUCLEOTIDE SEQUENCE [LARGE SCALE GENOMIC DNA]</scope>
    <source>
        <strain evidence="10 11">FF011L</strain>
    </source>
</reference>
<organism evidence="10 11">
    <name type="scientific">Roseimaritima multifibrata</name>
    <dbReference type="NCBI Taxonomy" id="1930274"/>
    <lineage>
        <taxon>Bacteria</taxon>
        <taxon>Pseudomonadati</taxon>
        <taxon>Planctomycetota</taxon>
        <taxon>Planctomycetia</taxon>
        <taxon>Pirellulales</taxon>
        <taxon>Pirellulaceae</taxon>
        <taxon>Roseimaritima</taxon>
    </lineage>
</organism>
<comment type="catalytic activity">
    <reaction evidence="7">
        <text>Zn(2+)(in) + ATP + H2O = Zn(2+)(out) + ADP + phosphate + H(+)</text>
        <dbReference type="Rhea" id="RHEA:20621"/>
        <dbReference type="ChEBI" id="CHEBI:15377"/>
        <dbReference type="ChEBI" id="CHEBI:15378"/>
        <dbReference type="ChEBI" id="CHEBI:29105"/>
        <dbReference type="ChEBI" id="CHEBI:30616"/>
        <dbReference type="ChEBI" id="CHEBI:43474"/>
        <dbReference type="ChEBI" id="CHEBI:456216"/>
        <dbReference type="EC" id="7.2.2.12"/>
    </reaction>
</comment>
<accession>A0A517MHT1</accession>
<dbReference type="NCBIfam" id="TIGR01494">
    <property type="entry name" value="ATPase_P-type"/>
    <property type="match status" value="1"/>
</dbReference>
<feature type="transmembrane region" description="Helical" evidence="8">
    <location>
        <begin position="312"/>
        <end position="338"/>
    </location>
</feature>
<name>A0A517MHT1_9BACT</name>
<dbReference type="Gene3D" id="3.40.50.1000">
    <property type="entry name" value="HAD superfamily/HAD-like"/>
    <property type="match status" value="1"/>
</dbReference>
<keyword evidence="8" id="KW-0479">Metal-binding</keyword>
<dbReference type="InterPro" id="IPR018303">
    <property type="entry name" value="ATPase_P-typ_P_site"/>
</dbReference>
<dbReference type="InterPro" id="IPR008250">
    <property type="entry name" value="ATPase_P-typ_transduc_dom_A_sf"/>
</dbReference>
<dbReference type="GO" id="GO:0005524">
    <property type="term" value="F:ATP binding"/>
    <property type="evidence" value="ECO:0007669"/>
    <property type="project" value="UniProtKB-UniRule"/>
</dbReference>
<keyword evidence="8" id="KW-0067">ATP-binding</keyword>
<feature type="transmembrane region" description="Helical" evidence="8">
    <location>
        <begin position="122"/>
        <end position="147"/>
    </location>
</feature>
<dbReference type="PRINTS" id="PR00119">
    <property type="entry name" value="CATATPASE"/>
</dbReference>
<dbReference type="GO" id="GO:0005886">
    <property type="term" value="C:plasma membrane"/>
    <property type="evidence" value="ECO:0007669"/>
    <property type="project" value="UniProtKB-SubCell"/>
</dbReference>
<evidence type="ECO:0000256" key="4">
    <source>
        <dbReference type="ARBA" id="ARBA00022989"/>
    </source>
</evidence>
<feature type="transmembrane region" description="Helical" evidence="8">
    <location>
        <begin position="287"/>
        <end position="306"/>
    </location>
</feature>
<dbReference type="InterPro" id="IPR001757">
    <property type="entry name" value="P_typ_ATPase"/>
</dbReference>
<dbReference type="Pfam" id="PF00702">
    <property type="entry name" value="Hydrolase"/>
    <property type="match status" value="1"/>
</dbReference>
<evidence type="ECO:0000256" key="7">
    <source>
        <dbReference type="ARBA" id="ARBA00047308"/>
    </source>
</evidence>
<feature type="transmembrane region" description="Helical" evidence="8">
    <location>
        <begin position="63"/>
        <end position="82"/>
    </location>
</feature>
<protein>
    <recommendedName>
        <fullName evidence="6">P-type Zn(2+) transporter</fullName>
        <ecNumber evidence="6">7.2.2.12</ecNumber>
    </recommendedName>
</protein>
<dbReference type="InterPro" id="IPR059000">
    <property type="entry name" value="ATPase_P-type_domA"/>
</dbReference>
<keyword evidence="8" id="KW-0547">Nucleotide-binding</keyword>
<dbReference type="Proteomes" id="UP000320672">
    <property type="component" value="Chromosome"/>
</dbReference>
<keyword evidence="4 8" id="KW-1133">Transmembrane helix</keyword>
<evidence type="ECO:0000313" key="10">
    <source>
        <dbReference type="EMBL" id="QDS94433.1"/>
    </source>
</evidence>
<dbReference type="EC" id="7.2.2.12" evidence="6"/>
<dbReference type="InterPro" id="IPR036412">
    <property type="entry name" value="HAD-like_sf"/>
</dbReference>
<dbReference type="GO" id="GO:0015086">
    <property type="term" value="F:cadmium ion transmembrane transporter activity"/>
    <property type="evidence" value="ECO:0007669"/>
    <property type="project" value="TreeGrafter"/>
</dbReference>
<dbReference type="EMBL" id="CP036262">
    <property type="protein sequence ID" value="QDS94433.1"/>
    <property type="molecule type" value="Genomic_DNA"/>
</dbReference>
<dbReference type="PROSITE" id="PS00154">
    <property type="entry name" value="ATPASE_E1_E2"/>
    <property type="match status" value="1"/>
</dbReference>
<dbReference type="PANTHER" id="PTHR48085:SF5">
    <property type="entry name" value="CADMIUM_ZINC-TRANSPORTING ATPASE HMA4-RELATED"/>
    <property type="match status" value="1"/>
</dbReference>
<evidence type="ECO:0000256" key="3">
    <source>
        <dbReference type="ARBA" id="ARBA00022692"/>
    </source>
</evidence>
<proteinExistence type="inferred from homology"/>
<feature type="transmembrane region" description="Helical" evidence="8">
    <location>
        <begin position="612"/>
        <end position="636"/>
    </location>
</feature>
<evidence type="ECO:0000256" key="5">
    <source>
        <dbReference type="ARBA" id="ARBA00023136"/>
    </source>
</evidence>
<dbReference type="InterPro" id="IPR051014">
    <property type="entry name" value="Cation_Transport_ATPase_IB"/>
</dbReference>
<dbReference type="KEGG" id="rml:FF011L_32120"/>
<evidence type="ECO:0000259" key="9">
    <source>
        <dbReference type="Pfam" id="PF00122"/>
    </source>
</evidence>
<dbReference type="PANTHER" id="PTHR48085">
    <property type="entry name" value="CADMIUM/ZINC-TRANSPORTING ATPASE HMA2-RELATED"/>
    <property type="match status" value="1"/>
</dbReference>
<evidence type="ECO:0000256" key="2">
    <source>
        <dbReference type="ARBA" id="ARBA00006024"/>
    </source>
</evidence>
<dbReference type="InterPro" id="IPR023299">
    <property type="entry name" value="ATPase_P-typ_cyto_dom_N"/>
</dbReference>
<evidence type="ECO:0000313" key="11">
    <source>
        <dbReference type="Proteomes" id="UP000320672"/>
    </source>
</evidence>
<evidence type="ECO:0000256" key="1">
    <source>
        <dbReference type="ARBA" id="ARBA00004370"/>
    </source>
</evidence>
<comment type="subcellular location">
    <subcellularLocation>
        <location evidence="8">Cell membrane</location>
    </subcellularLocation>
    <subcellularLocation>
        <location evidence="1">Membrane</location>
    </subcellularLocation>
</comment>
<sequence length="669" mass="71619">MVLVQHLKDEAAKVVEENIREDHQGCSKVNTATNQTNNAASQQIASPKSFSEQAMKWWARKSLVIAALAIAGIVVHLLLRFAAQTSLFISDLPLLVVLVIGGLPMLFDLLKKLLQREFGSDLLGGISIITSVLLGEYLAGSIIVLMLSGGEALESYALRSASSVLAALAKRMPSVAHRKQESEIEEVDLQDVAVNDTLIIFPHEICPVDGEVVEGRGVMDESYLTGEPFQITKTKGSAVISGAINGESALTIRATKLAADSRYAKIMEVMRESESKRPRLQRLGDQLGALYTPVALIIASAAWAISGETIRFLSVLVIATPCPLLIGIPVAIIGSISLCARRAIIIRSPVVLEQIATCRTAIFDKTGTLTYGEPTLTDQVIAKGFEQREVLALVASLERYSKHPLANAVVAAADKAGIALPEATDVSEQPGKGLLGTVAGHSLQITSRNKLAEQNVPGADQIPPIAGGLECVVEIDNRYAAVLRFRDAPRSDSRSFVKHLGPNHHFNRIMILSGDRESEVRYLAEKVGISEIFAEQSPEDKLAIVRKETALANTLYVGDGINDAPAMMAATVGMAIGQNSDVTAEAAGVVIMDNSLTKVDEFMHISRRMRTIALQSAVGGMTLSLIGMSFAAFGYLTPVAGAILQEVIDVVAVLNALRAAFPPKVMHDL</sequence>
<keyword evidence="3 8" id="KW-0812">Transmembrane</keyword>